<dbReference type="OrthoDB" id="9792935at2"/>
<evidence type="ECO:0000313" key="3">
    <source>
        <dbReference type="Proteomes" id="UP000011744"/>
    </source>
</evidence>
<accession>M2Z287</accession>
<dbReference type="AlphaFoldDB" id="M2Z287"/>
<sequence>MSPTAGSERLRAIIIGCGAIAGGYDEADPGSEQVLTHAKAYRRHPGFEIAACVEPDAARRAAFMAHWGIPAGFAALAEVNVPYDVASVCVPTRCHAETLEALLPGPARLVFAEKPLTDDVARSRAVVEAYERAGKPLAVNYLRRWAGGLVHLQGEIARGQWGAFQKASAWYTKGLLNNGSHFLDLLSFLLGGLSPVCALGIVADGRLDDPTRDVVVKTAEGAPIHLLGADMTAFSLFEADLLFSGGRISLTDSAFRIIRRPVTDSPRFAGYRALAEGATKDSGLGYAMLDAVDNIARHLNDGTPLRSTGRTALAAQELCAFLSSLPETHP</sequence>
<dbReference type="InterPro" id="IPR052515">
    <property type="entry name" value="Gfo/Idh/MocA_Oxidoreductase"/>
</dbReference>
<dbReference type="PATRIC" id="fig|1244869.3.peg.3688"/>
<dbReference type="InterPro" id="IPR000683">
    <property type="entry name" value="Gfo/Idh/MocA-like_OxRdtase_N"/>
</dbReference>
<dbReference type="STRING" id="1244869.H261_18457"/>
<gene>
    <name evidence="2" type="ORF">H261_18457</name>
</gene>
<protein>
    <submittedName>
        <fullName evidence="2">Dehydrogenase</fullName>
    </submittedName>
</protein>
<dbReference type="Proteomes" id="UP000011744">
    <property type="component" value="Unassembled WGS sequence"/>
</dbReference>
<dbReference type="eggNOG" id="COG0673">
    <property type="taxonomic scope" value="Bacteria"/>
</dbReference>
<comment type="caution">
    <text evidence="2">The sequence shown here is derived from an EMBL/GenBank/DDBJ whole genome shotgun (WGS) entry which is preliminary data.</text>
</comment>
<organism evidence="2 3">
    <name type="scientific">Paramagnetospirillum caucaseum</name>
    <dbReference type="NCBI Taxonomy" id="1244869"/>
    <lineage>
        <taxon>Bacteria</taxon>
        <taxon>Pseudomonadati</taxon>
        <taxon>Pseudomonadota</taxon>
        <taxon>Alphaproteobacteria</taxon>
        <taxon>Rhodospirillales</taxon>
        <taxon>Magnetospirillaceae</taxon>
        <taxon>Paramagnetospirillum</taxon>
    </lineage>
</organism>
<dbReference type="PANTHER" id="PTHR43249">
    <property type="entry name" value="UDP-N-ACETYL-2-AMINO-2-DEOXY-D-GLUCURONATE OXIDASE"/>
    <property type="match status" value="1"/>
</dbReference>
<proteinExistence type="predicted"/>
<evidence type="ECO:0000313" key="2">
    <source>
        <dbReference type="EMBL" id="EME68425.1"/>
    </source>
</evidence>
<name>M2Z287_9PROT</name>
<keyword evidence="3" id="KW-1185">Reference proteome</keyword>
<dbReference type="InterPro" id="IPR036291">
    <property type="entry name" value="NAD(P)-bd_dom_sf"/>
</dbReference>
<dbReference type="Gene3D" id="3.30.360.10">
    <property type="entry name" value="Dihydrodipicolinate Reductase, domain 2"/>
    <property type="match status" value="1"/>
</dbReference>
<dbReference type="EMBL" id="AONQ01000066">
    <property type="protein sequence ID" value="EME68425.1"/>
    <property type="molecule type" value="Genomic_DNA"/>
</dbReference>
<dbReference type="Gene3D" id="3.40.50.720">
    <property type="entry name" value="NAD(P)-binding Rossmann-like Domain"/>
    <property type="match status" value="1"/>
</dbReference>
<dbReference type="PANTHER" id="PTHR43249:SF1">
    <property type="entry name" value="D-GLUCOSIDE 3-DEHYDROGENASE"/>
    <property type="match status" value="1"/>
</dbReference>
<dbReference type="RefSeq" id="WP_008620482.1">
    <property type="nucleotide sequence ID" value="NZ_AONQ01000066.1"/>
</dbReference>
<dbReference type="GO" id="GO:0000166">
    <property type="term" value="F:nucleotide binding"/>
    <property type="evidence" value="ECO:0007669"/>
    <property type="project" value="InterPro"/>
</dbReference>
<reference evidence="2 3" key="1">
    <citation type="journal article" date="2014" name="Genome Announc.">
        <title>Draft Genome Sequence of Magnetospirillum sp. Strain SO-1, a Freshwater Magnetotactic Bacterium Isolated from the Ol'khovka River, Russia.</title>
        <authorList>
            <person name="Grouzdev D.S."/>
            <person name="Dziuba M.V."/>
            <person name="Sukhacheva M.S."/>
            <person name="Mardanov A.V."/>
            <person name="Beletskiy A.V."/>
            <person name="Kuznetsov B.B."/>
            <person name="Skryabin K.G."/>
        </authorList>
    </citation>
    <scope>NUCLEOTIDE SEQUENCE [LARGE SCALE GENOMIC DNA]</scope>
    <source>
        <strain evidence="2 3">SO-1</strain>
    </source>
</reference>
<dbReference type="SUPFAM" id="SSF51735">
    <property type="entry name" value="NAD(P)-binding Rossmann-fold domains"/>
    <property type="match status" value="1"/>
</dbReference>
<feature type="domain" description="Gfo/Idh/MocA-like oxidoreductase N-terminal" evidence="1">
    <location>
        <begin position="12"/>
        <end position="141"/>
    </location>
</feature>
<dbReference type="Pfam" id="PF01408">
    <property type="entry name" value="GFO_IDH_MocA"/>
    <property type="match status" value="1"/>
</dbReference>
<evidence type="ECO:0000259" key="1">
    <source>
        <dbReference type="Pfam" id="PF01408"/>
    </source>
</evidence>